<sequence length="100" mass="11863">MRKEEGWYEADIIIHNKADLLLLNNCDFFMKLNLTLKDIYKEKYNYGPGHDEFSYYVYSYEKKSGGNVYFHFMVSQDYFVNDSSCPEGFYMVKVFSVRGG</sequence>
<evidence type="ECO:0000313" key="2">
    <source>
        <dbReference type="Proteomes" id="UP000035479"/>
    </source>
</evidence>
<proteinExistence type="predicted"/>
<dbReference type="AlphaFoldDB" id="A0AAC8TM85"/>
<reference evidence="1 2" key="1">
    <citation type="submission" date="2015-06" db="EMBL/GenBank/DDBJ databases">
        <title>Rapid spread of a carbapenem resistance gene driven by multiple levels of genetic mobility.</title>
        <authorList>
            <person name="Sheppard A.E."/>
            <person name="Stoesser N."/>
            <person name="Wilson D."/>
            <person name="Sebra R."/>
            <person name="Kasarskis A."/>
            <person name="Anson L."/>
            <person name="Giess A."/>
            <person name="Pankhurst L."/>
            <person name="Vaughan A."/>
            <person name="Grim C.J."/>
            <person name="Cox H."/>
            <person name="Yeh A."/>
            <person name="Sifri C.D."/>
            <person name="Walker S."/>
            <person name="Peto T.E."/>
            <person name="Crook D.W."/>
            <person name="Mathers A.J."/>
        </authorList>
    </citation>
    <scope>NUCLEOTIDE SEQUENCE [LARGE SCALE GENOMIC DNA]</scope>
    <source>
        <strain evidence="1 2">CAV1151</strain>
    </source>
</reference>
<evidence type="ECO:0000313" key="1">
    <source>
        <dbReference type="EMBL" id="AKL12259.1"/>
    </source>
</evidence>
<dbReference type="RefSeq" id="WP_047370546.1">
    <property type="nucleotide sequence ID" value="NZ_CP011602.1"/>
</dbReference>
<accession>A0AAC8TM85</accession>
<gene>
    <name evidence="1" type="ORF">AB182_13480</name>
</gene>
<protein>
    <submittedName>
        <fullName evidence="1">Uncharacterized protein</fullName>
    </submittedName>
</protein>
<name>A0AAC8TM85_9ENTR</name>
<dbReference type="KEGG" id="kin:AB182_13480"/>
<dbReference type="EMBL" id="CP011602">
    <property type="protein sequence ID" value="AKL12259.1"/>
    <property type="molecule type" value="Genomic_DNA"/>
</dbReference>
<organism evidence="1 2">
    <name type="scientific">Phytobacter ursingii</name>
    <dbReference type="NCBI Taxonomy" id="1972431"/>
    <lineage>
        <taxon>Bacteria</taxon>
        <taxon>Pseudomonadati</taxon>
        <taxon>Pseudomonadota</taxon>
        <taxon>Gammaproteobacteria</taxon>
        <taxon>Enterobacterales</taxon>
        <taxon>Enterobacteriaceae</taxon>
        <taxon>Phytobacter</taxon>
    </lineage>
</organism>
<dbReference type="Proteomes" id="UP000035479">
    <property type="component" value="Chromosome"/>
</dbReference>